<dbReference type="EMBL" id="JBBNAE010000004">
    <property type="protein sequence ID" value="KAK9131551.1"/>
    <property type="molecule type" value="Genomic_DNA"/>
</dbReference>
<evidence type="ECO:0000313" key="7">
    <source>
        <dbReference type="Proteomes" id="UP001417504"/>
    </source>
</evidence>
<accession>A0AAP0JE93</accession>
<dbReference type="Gene3D" id="1.20.140.40">
    <property type="entry name" value="Invertase/pectin methylesterase inhibitor family protein"/>
    <property type="match status" value="1"/>
</dbReference>
<dbReference type="PANTHER" id="PTHR31080:SF291">
    <property type="entry name" value="OS08G0541800 PROTEIN"/>
    <property type="match status" value="1"/>
</dbReference>
<evidence type="ECO:0000256" key="1">
    <source>
        <dbReference type="ARBA" id="ARBA00022729"/>
    </source>
</evidence>
<protein>
    <recommendedName>
        <fullName evidence="5">Pectinesterase inhibitor domain-containing protein</fullName>
    </recommendedName>
</protein>
<dbReference type="GO" id="GO:0046910">
    <property type="term" value="F:pectinesterase inhibitor activity"/>
    <property type="evidence" value="ECO:0007669"/>
    <property type="project" value="UniProtKB-ARBA"/>
</dbReference>
<keyword evidence="7" id="KW-1185">Reference proteome</keyword>
<feature type="domain" description="Pectinesterase inhibitor" evidence="5">
    <location>
        <begin position="46"/>
        <end position="202"/>
    </location>
</feature>
<evidence type="ECO:0000256" key="4">
    <source>
        <dbReference type="SAM" id="SignalP"/>
    </source>
</evidence>
<dbReference type="InterPro" id="IPR051955">
    <property type="entry name" value="PME_Inhibitor"/>
</dbReference>
<dbReference type="AlphaFoldDB" id="A0AAP0JE93"/>
<gene>
    <name evidence="6" type="ORF">Sjap_012038</name>
</gene>
<comment type="caution">
    <text evidence="6">The sequence shown here is derived from an EMBL/GenBank/DDBJ whole genome shotgun (WGS) entry which is preliminary data.</text>
</comment>
<proteinExistence type="inferred from homology"/>
<dbReference type="Proteomes" id="UP001417504">
    <property type="component" value="Unassembled WGS sequence"/>
</dbReference>
<feature type="signal peptide" evidence="4">
    <location>
        <begin position="1"/>
        <end position="20"/>
    </location>
</feature>
<reference evidence="6 7" key="1">
    <citation type="submission" date="2024-01" db="EMBL/GenBank/DDBJ databases">
        <title>Genome assemblies of Stephania.</title>
        <authorList>
            <person name="Yang L."/>
        </authorList>
    </citation>
    <scope>NUCLEOTIDE SEQUENCE [LARGE SCALE GENOMIC DNA]</scope>
    <source>
        <strain evidence="6">QJT</strain>
        <tissue evidence="6">Leaf</tissue>
    </source>
</reference>
<dbReference type="InterPro" id="IPR006501">
    <property type="entry name" value="Pectinesterase_inhib_dom"/>
</dbReference>
<evidence type="ECO:0000259" key="5">
    <source>
        <dbReference type="SMART" id="SM00856"/>
    </source>
</evidence>
<keyword evidence="2" id="KW-1015">Disulfide bond</keyword>
<feature type="chain" id="PRO_5043044044" description="Pectinesterase inhibitor domain-containing protein" evidence="4">
    <location>
        <begin position="21"/>
        <end position="207"/>
    </location>
</feature>
<evidence type="ECO:0000256" key="3">
    <source>
        <dbReference type="ARBA" id="ARBA00038471"/>
    </source>
</evidence>
<evidence type="ECO:0000313" key="6">
    <source>
        <dbReference type="EMBL" id="KAK9131551.1"/>
    </source>
</evidence>
<dbReference type="CDD" id="cd15801">
    <property type="entry name" value="PMEI-like_1"/>
    <property type="match status" value="1"/>
</dbReference>
<dbReference type="InterPro" id="IPR035513">
    <property type="entry name" value="Invertase/methylesterase_inhib"/>
</dbReference>
<organism evidence="6 7">
    <name type="scientific">Stephania japonica</name>
    <dbReference type="NCBI Taxonomy" id="461633"/>
    <lineage>
        <taxon>Eukaryota</taxon>
        <taxon>Viridiplantae</taxon>
        <taxon>Streptophyta</taxon>
        <taxon>Embryophyta</taxon>
        <taxon>Tracheophyta</taxon>
        <taxon>Spermatophyta</taxon>
        <taxon>Magnoliopsida</taxon>
        <taxon>Ranunculales</taxon>
        <taxon>Menispermaceae</taxon>
        <taxon>Menispermoideae</taxon>
        <taxon>Cissampelideae</taxon>
        <taxon>Stephania</taxon>
    </lineage>
</organism>
<dbReference type="SMART" id="SM00856">
    <property type="entry name" value="PMEI"/>
    <property type="match status" value="1"/>
</dbReference>
<dbReference type="Pfam" id="PF04043">
    <property type="entry name" value="PMEI"/>
    <property type="match status" value="1"/>
</dbReference>
<name>A0AAP0JE93_9MAGN</name>
<dbReference type="FunFam" id="1.20.140.40:FF:000008">
    <property type="entry name" value="Invertase/pectin methylesterase inhibitor family protein"/>
    <property type="match status" value="1"/>
</dbReference>
<comment type="similarity">
    <text evidence="3">Belongs to the PMEI family.</text>
</comment>
<dbReference type="PANTHER" id="PTHR31080">
    <property type="entry name" value="PECTINESTERASE INHIBITOR-LIKE"/>
    <property type="match status" value="1"/>
</dbReference>
<keyword evidence="1 4" id="KW-0732">Signal</keyword>
<dbReference type="SUPFAM" id="SSF101148">
    <property type="entry name" value="Plant invertase/pectin methylesterase inhibitor"/>
    <property type="match status" value="1"/>
</dbReference>
<evidence type="ECO:0000256" key="2">
    <source>
        <dbReference type="ARBA" id="ARBA00023157"/>
    </source>
</evidence>
<dbReference type="NCBIfam" id="TIGR01614">
    <property type="entry name" value="PME_inhib"/>
    <property type="match status" value="1"/>
</dbReference>
<sequence>MSTSLLLLIITITFMAAVFQQHCTASARLIINNTAKTLNGDEEGGNQNLFVSMACNHTIYTQVCLSSLNSDPRTQSATGMQGIAEIALDLSIAYGFDAIASVDKMKSNYSASNYVLGCLSDCLEEYSDAISNLQDSLEALKKKSYDTVNELVSGAMTDSDTCEDGFKEMAEGREDADQPDDMSPLTNTNHYFFQLCSNVLAITKLLV</sequence>